<dbReference type="Proteomes" id="UP001594288">
    <property type="component" value="Unassembled WGS sequence"/>
</dbReference>
<name>A0ABV6YNG4_UNCEI</name>
<comment type="caution">
    <text evidence="2">The sequence shown here is derived from an EMBL/GenBank/DDBJ whole genome shotgun (WGS) entry which is preliminary data.</text>
</comment>
<evidence type="ECO:0000313" key="2">
    <source>
        <dbReference type="EMBL" id="MFC1799610.1"/>
    </source>
</evidence>
<evidence type="ECO:0000256" key="1">
    <source>
        <dbReference type="SAM" id="SignalP"/>
    </source>
</evidence>
<evidence type="ECO:0000313" key="3">
    <source>
        <dbReference type="Proteomes" id="UP001594288"/>
    </source>
</evidence>
<feature type="signal peptide" evidence="1">
    <location>
        <begin position="1"/>
        <end position="23"/>
    </location>
</feature>
<sequence length="228" mass="25825">MKTGLRFAGVVVAVVLMASAVQGGEGLQGKSIGKALLLSLALPGTGQEYIGSHKRARSMWAAEGAIWTTYALFTVQGNNREDKYREMASLYAGIGGDRGDTYYQAIAFYTTNYEYNIDVRREARYIYPYDPASQDQYVLDNGYFGDDGWEWDSVERQLEYRDTRTASKESHRRATLTVGFAVLNRMVSMIDVYLTFKLSDETRLSSIPRLMVEQQDRDGFRVYLSTPF</sequence>
<gene>
    <name evidence="2" type="ORF">ACFL2Z_01705</name>
</gene>
<proteinExistence type="predicted"/>
<evidence type="ECO:0008006" key="4">
    <source>
        <dbReference type="Google" id="ProtNLM"/>
    </source>
</evidence>
<organism evidence="2 3">
    <name type="scientific">Eiseniibacteriota bacterium</name>
    <dbReference type="NCBI Taxonomy" id="2212470"/>
    <lineage>
        <taxon>Bacteria</taxon>
        <taxon>Candidatus Eiseniibacteriota</taxon>
    </lineage>
</organism>
<keyword evidence="1" id="KW-0732">Signal</keyword>
<protein>
    <recommendedName>
        <fullName evidence="4">DUF5683 domain-containing protein</fullName>
    </recommendedName>
</protein>
<dbReference type="EMBL" id="JBHPEI010000016">
    <property type="protein sequence ID" value="MFC1799610.1"/>
    <property type="molecule type" value="Genomic_DNA"/>
</dbReference>
<accession>A0ABV6YNG4</accession>
<keyword evidence="3" id="KW-1185">Reference proteome</keyword>
<feature type="chain" id="PRO_5045651975" description="DUF5683 domain-containing protein" evidence="1">
    <location>
        <begin position="24"/>
        <end position="228"/>
    </location>
</feature>
<reference evidence="2 3" key="1">
    <citation type="submission" date="2024-09" db="EMBL/GenBank/DDBJ databases">
        <authorList>
            <person name="D'Angelo T."/>
        </authorList>
    </citation>
    <scope>NUCLEOTIDE SEQUENCE [LARGE SCALE GENOMIC DNA]</scope>
    <source>
        <strain evidence="2">SAG AM-311-F02</strain>
    </source>
</reference>